<protein>
    <submittedName>
        <fullName evidence="1">Uncharacterized protein</fullName>
    </submittedName>
</protein>
<organism evidence="1 2">
    <name type="scientific">Candidatus Taylorbacteria bacterium RIFCSPHIGHO2_02_FULL_46_13</name>
    <dbReference type="NCBI Taxonomy" id="1802312"/>
    <lineage>
        <taxon>Bacteria</taxon>
        <taxon>Candidatus Tayloriibacteriota</taxon>
    </lineage>
</organism>
<sequence>MGTVVIYLGLALLPTSSGTPNALRAQVIKFIKFIKSQVSGEGLPHLVTLDFSLYKLRAKHAGLGLAAG</sequence>
<dbReference type="Proteomes" id="UP000177565">
    <property type="component" value="Unassembled WGS sequence"/>
</dbReference>
<gene>
    <name evidence="1" type="ORF">A3C06_01395</name>
</gene>
<dbReference type="EMBL" id="MHRQ01000016">
    <property type="protein sequence ID" value="OHA26779.1"/>
    <property type="molecule type" value="Genomic_DNA"/>
</dbReference>
<accession>A0A1G2MU57</accession>
<reference evidence="1 2" key="1">
    <citation type="journal article" date="2016" name="Nat. Commun.">
        <title>Thousands of microbial genomes shed light on interconnected biogeochemical processes in an aquifer system.</title>
        <authorList>
            <person name="Anantharaman K."/>
            <person name="Brown C.T."/>
            <person name="Hug L.A."/>
            <person name="Sharon I."/>
            <person name="Castelle C.J."/>
            <person name="Probst A.J."/>
            <person name="Thomas B.C."/>
            <person name="Singh A."/>
            <person name="Wilkins M.J."/>
            <person name="Karaoz U."/>
            <person name="Brodie E.L."/>
            <person name="Williams K.H."/>
            <person name="Hubbard S.S."/>
            <person name="Banfield J.F."/>
        </authorList>
    </citation>
    <scope>NUCLEOTIDE SEQUENCE [LARGE SCALE GENOMIC DNA]</scope>
</reference>
<evidence type="ECO:0000313" key="2">
    <source>
        <dbReference type="Proteomes" id="UP000177565"/>
    </source>
</evidence>
<comment type="caution">
    <text evidence="1">The sequence shown here is derived from an EMBL/GenBank/DDBJ whole genome shotgun (WGS) entry which is preliminary data.</text>
</comment>
<evidence type="ECO:0000313" key="1">
    <source>
        <dbReference type="EMBL" id="OHA26779.1"/>
    </source>
</evidence>
<dbReference type="AlphaFoldDB" id="A0A1G2MU57"/>
<name>A0A1G2MU57_9BACT</name>
<proteinExistence type="predicted"/>